<gene>
    <name evidence="2" type="ORF">BDLFYP24_00442</name>
</gene>
<evidence type="ECO:0000256" key="1">
    <source>
        <dbReference type="SAM" id="MobiDB-lite"/>
    </source>
</evidence>
<name>A0A6N2UNV0_9BIFI</name>
<evidence type="ECO:0000313" key="2">
    <source>
        <dbReference type="EMBL" id="VYT18502.1"/>
    </source>
</evidence>
<dbReference type="AlphaFoldDB" id="A0A6N2UNV0"/>
<dbReference type="Gene3D" id="3.40.50.300">
    <property type="entry name" value="P-loop containing nucleotide triphosphate hydrolases"/>
    <property type="match status" value="1"/>
</dbReference>
<dbReference type="EMBL" id="CACRSP010000014">
    <property type="protein sequence ID" value="VYT18502.1"/>
    <property type="molecule type" value="Genomic_DNA"/>
</dbReference>
<proteinExistence type="predicted"/>
<dbReference type="SUPFAM" id="SSF52540">
    <property type="entry name" value="P-loop containing nucleoside triphosphate hydrolases"/>
    <property type="match status" value="1"/>
</dbReference>
<reference evidence="2" key="1">
    <citation type="submission" date="2019-11" db="EMBL/GenBank/DDBJ databases">
        <authorList>
            <person name="Feng L."/>
        </authorList>
    </citation>
    <scope>NUCLEOTIDE SEQUENCE</scope>
    <source>
        <strain evidence="2">BdentiumLFYP24</strain>
    </source>
</reference>
<protein>
    <submittedName>
        <fullName evidence="2">AAA-like domain protein</fullName>
    </submittedName>
</protein>
<feature type="compositionally biased region" description="Basic residues" evidence="1">
    <location>
        <begin position="1"/>
        <end position="12"/>
    </location>
</feature>
<feature type="region of interest" description="Disordered" evidence="1">
    <location>
        <begin position="1"/>
        <end position="51"/>
    </location>
</feature>
<accession>A0A6N2UNV0</accession>
<sequence>MKPKREGRRPAIRHGSGPDDPDMPTLRASPPPAPRPATWRGRDGRGGGRAGLMPTVDEFFGTSTQVCGGFWPFGTDMALPVEGVPIGRSMTTGAGVCCDPISWFRAGIIEQPSMFVMGLPAIGKSTFVRRQVWGMGALGMNAIIPGDLKPDYARLVRLLGGQVIRLGSGLGSINPLDPGDIHAALRSLAGTAREDLLADYHERRSALMEVLLTISRTGREEGRRTVSDVESNVLATALRILHDRTRDDPKPPVIPDLRDLIREGTPEIRAAAVFDDPENDQAYARAVRDLLASLHGLANPMGRFGRLFCEQTTERIDLSRPVDFDISALAQGGDDVVAAVLAATWSGAFAAKNATDMMAEAGLLPRRNHVIIMDEMHRALRASPLMVDRLDLLTRLNRQWGVGQIMITHTFADLMCLDTEAQNNKARGFVERSKIKVLGALSRTEIRRYLRGESGLPISVREEDMLSDWATPTNFDANASFKGVGKFLVKLGGLPGIPVNVQMCDIERSGFNDTNMKWSR</sequence>
<organism evidence="2">
    <name type="scientific">Bifidobacterium dentium</name>
    <dbReference type="NCBI Taxonomy" id="1689"/>
    <lineage>
        <taxon>Bacteria</taxon>
        <taxon>Bacillati</taxon>
        <taxon>Actinomycetota</taxon>
        <taxon>Actinomycetes</taxon>
        <taxon>Bifidobacteriales</taxon>
        <taxon>Bifidobacteriaceae</taxon>
        <taxon>Bifidobacterium</taxon>
    </lineage>
</organism>
<dbReference type="InterPro" id="IPR027417">
    <property type="entry name" value="P-loop_NTPase"/>
</dbReference>